<protein>
    <submittedName>
        <fullName evidence="3">Uncharacterized protein</fullName>
    </submittedName>
</protein>
<keyword evidence="2" id="KW-0812">Transmembrane</keyword>
<feature type="transmembrane region" description="Helical" evidence="2">
    <location>
        <begin position="6"/>
        <end position="27"/>
    </location>
</feature>
<feature type="region of interest" description="Disordered" evidence="1">
    <location>
        <begin position="67"/>
        <end position="91"/>
    </location>
</feature>
<gene>
    <name evidence="3" type="ORF">D9Q98_004475</name>
</gene>
<dbReference type="Proteomes" id="UP001055712">
    <property type="component" value="Unassembled WGS sequence"/>
</dbReference>
<keyword evidence="4" id="KW-1185">Reference proteome</keyword>
<accession>A0A9D4TPX5</accession>
<dbReference type="AlphaFoldDB" id="A0A9D4TPX5"/>
<evidence type="ECO:0000256" key="2">
    <source>
        <dbReference type="SAM" id="Phobius"/>
    </source>
</evidence>
<reference evidence="3" key="2">
    <citation type="submission" date="2020-11" db="EMBL/GenBank/DDBJ databases">
        <authorList>
            <person name="Cecchin M."/>
            <person name="Marcolungo L."/>
            <person name="Rossato M."/>
            <person name="Girolomoni L."/>
            <person name="Cosentino E."/>
            <person name="Cuine S."/>
            <person name="Li-Beisson Y."/>
            <person name="Delledonne M."/>
            <person name="Ballottari M."/>
        </authorList>
    </citation>
    <scope>NUCLEOTIDE SEQUENCE</scope>
    <source>
        <strain evidence="3">211/11P</strain>
        <tissue evidence="3">Whole cell</tissue>
    </source>
</reference>
<name>A0A9D4TPX5_CHLVU</name>
<keyword evidence="2" id="KW-0472">Membrane</keyword>
<dbReference type="EMBL" id="SIDB01000006">
    <property type="protein sequence ID" value="KAI3431422.1"/>
    <property type="molecule type" value="Genomic_DNA"/>
</dbReference>
<proteinExistence type="predicted"/>
<dbReference type="PANTHER" id="PTHR36377:SF1">
    <property type="entry name" value="DNA MISMATCH REPAIR PROTEIN"/>
    <property type="match status" value="1"/>
</dbReference>
<dbReference type="OrthoDB" id="511541at2759"/>
<comment type="caution">
    <text evidence="3">The sequence shown here is derived from an EMBL/GenBank/DDBJ whole genome shotgun (WGS) entry which is preliminary data.</text>
</comment>
<evidence type="ECO:0000256" key="1">
    <source>
        <dbReference type="SAM" id="MobiDB-lite"/>
    </source>
</evidence>
<keyword evidence="2" id="KW-1133">Transmembrane helix</keyword>
<evidence type="ECO:0000313" key="4">
    <source>
        <dbReference type="Proteomes" id="UP001055712"/>
    </source>
</evidence>
<feature type="compositionally biased region" description="Basic and acidic residues" evidence="1">
    <location>
        <begin position="80"/>
        <end position="91"/>
    </location>
</feature>
<organism evidence="3 4">
    <name type="scientific">Chlorella vulgaris</name>
    <name type="common">Green alga</name>
    <dbReference type="NCBI Taxonomy" id="3077"/>
    <lineage>
        <taxon>Eukaryota</taxon>
        <taxon>Viridiplantae</taxon>
        <taxon>Chlorophyta</taxon>
        <taxon>core chlorophytes</taxon>
        <taxon>Trebouxiophyceae</taxon>
        <taxon>Chlorellales</taxon>
        <taxon>Chlorellaceae</taxon>
        <taxon>Chlorella clade</taxon>
        <taxon>Chlorella</taxon>
    </lineage>
</organism>
<reference evidence="3" key="1">
    <citation type="journal article" date="2019" name="Plant J.">
        <title>Chlorella vulgaris genome assembly and annotation reveals the molecular basis for metabolic acclimation to high light conditions.</title>
        <authorList>
            <person name="Cecchin M."/>
            <person name="Marcolungo L."/>
            <person name="Rossato M."/>
            <person name="Girolomoni L."/>
            <person name="Cosentino E."/>
            <person name="Cuine S."/>
            <person name="Li-Beisson Y."/>
            <person name="Delledonne M."/>
            <person name="Ballottari M."/>
        </authorList>
    </citation>
    <scope>NUCLEOTIDE SEQUENCE</scope>
    <source>
        <strain evidence="3">211/11P</strain>
    </source>
</reference>
<dbReference type="PANTHER" id="PTHR36377">
    <property type="entry name" value="DNA MISMATCH REPAIR PROTEIN"/>
    <property type="match status" value="1"/>
</dbReference>
<evidence type="ECO:0000313" key="3">
    <source>
        <dbReference type="EMBL" id="KAI3431422.1"/>
    </source>
</evidence>
<sequence length="91" mass="10315">MNHPLSFYAKISAVCFAVGAGMEAFMIRTGFYEKVTQLEAQRLEETREDRERFLSELRAELERQAAEKGIKLKVPPASSDRSDGGHEMPPR</sequence>